<proteinExistence type="predicted"/>
<protein>
    <submittedName>
        <fullName evidence="1">Tryptophan--tRNA ligase</fullName>
    </submittedName>
</protein>
<evidence type="ECO:0000313" key="1">
    <source>
        <dbReference type="EMBL" id="KHG15150.1"/>
    </source>
</evidence>
<dbReference type="Proteomes" id="UP000032142">
    <property type="component" value="Unassembled WGS sequence"/>
</dbReference>
<name>A0A0B0NQM0_GOSAR</name>
<accession>A0A0B0NQM0</accession>
<evidence type="ECO:0000313" key="2">
    <source>
        <dbReference type="Proteomes" id="UP000032142"/>
    </source>
</evidence>
<keyword evidence="2" id="KW-1185">Reference proteome</keyword>
<sequence>MVELLHLLRTHYRSYELIDISARKSLLFLAHWSLPIQLRFVSSLVPDKSELHITLSNFRLGGKMALQIAYFCPHGQGHKRVS</sequence>
<gene>
    <name evidence="1" type="ORF">F383_18283</name>
</gene>
<reference evidence="2" key="1">
    <citation type="submission" date="2014-09" db="EMBL/GenBank/DDBJ databases">
        <authorList>
            <person name="Mudge J."/>
            <person name="Ramaraj T."/>
            <person name="Lindquist I.E."/>
            <person name="Bharti A.K."/>
            <person name="Sundararajan A."/>
            <person name="Cameron C.T."/>
            <person name="Woodward J.E."/>
            <person name="May G.D."/>
            <person name="Brubaker C."/>
            <person name="Broadhvest J."/>
            <person name="Wilkins T.A."/>
        </authorList>
    </citation>
    <scope>NUCLEOTIDE SEQUENCE</scope>
    <source>
        <strain evidence="2">cv. AKA8401</strain>
    </source>
</reference>
<organism evidence="1 2">
    <name type="scientific">Gossypium arboreum</name>
    <name type="common">Tree cotton</name>
    <name type="synonym">Gossypium nanking</name>
    <dbReference type="NCBI Taxonomy" id="29729"/>
    <lineage>
        <taxon>Eukaryota</taxon>
        <taxon>Viridiplantae</taxon>
        <taxon>Streptophyta</taxon>
        <taxon>Embryophyta</taxon>
        <taxon>Tracheophyta</taxon>
        <taxon>Spermatophyta</taxon>
        <taxon>Magnoliopsida</taxon>
        <taxon>eudicotyledons</taxon>
        <taxon>Gunneridae</taxon>
        <taxon>Pentapetalae</taxon>
        <taxon>rosids</taxon>
        <taxon>malvids</taxon>
        <taxon>Malvales</taxon>
        <taxon>Malvaceae</taxon>
        <taxon>Malvoideae</taxon>
        <taxon>Gossypium</taxon>
    </lineage>
</organism>
<dbReference type="GO" id="GO:0016874">
    <property type="term" value="F:ligase activity"/>
    <property type="evidence" value="ECO:0007669"/>
    <property type="project" value="UniProtKB-KW"/>
</dbReference>
<dbReference type="EMBL" id="KN403068">
    <property type="protein sequence ID" value="KHG15150.1"/>
    <property type="molecule type" value="Genomic_DNA"/>
</dbReference>
<keyword evidence="1" id="KW-0436">Ligase</keyword>
<dbReference type="AlphaFoldDB" id="A0A0B0NQM0"/>